<evidence type="ECO:0000313" key="2">
    <source>
        <dbReference type="Proteomes" id="UP001201163"/>
    </source>
</evidence>
<evidence type="ECO:0000313" key="1">
    <source>
        <dbReference type="EMBL" id="KAH8995980.1"/>
    </source>
</evidence>
<proteinExistence type="predicted"/>
<sequence>MLSNHSERRHRLDLPLTVCSKMEIAKWKDSGQRDWSHVKFEDEWGPTMTINLVLLQSPLLVTPHDPETVIVSQELSASPSLQEILWILSRYEGRARITLEQNPSICVALQMRAHIRPSFGAIHFKTPAEHSNTMTLSMFSSISRAVCFLILNTSPGSLAMFGR</sequence>
<keyword evidence="2" id="KW-1185">Reference proteome</keyword>
<accession>A0AAD4QFP3</accession>
<dbReference type="AlphaFoldDB" id="A0AAD4QFP3"/>
<name>A0AAD4QFP3_9AGAM</name>
<dbReference type="EMBL" id="JAKELL010000010">
    <property type="protein sequence ID" value="KAH8995980.1"/>
    <property type="molecule type" value="Genomic_DNA"/>
</dbReference>
<comment type="caution">
    <text evidence="1">The sequence shown here is derived from an EMBL/GenBank/DDBJ whole genome shotgun (WGS) entry which is preliminary data.</text>
</comment>
<protein>
    <submittedName>
        <fullName evidence="1">Uncharacterized protein</fullName>
    </submittedName>
</protein>
<organism evidence="1 2">
    <name type="scientific">Lactarius akahatsu</name>
    <dbReference type="NCBI Taxonomy" id="416441"/>
    <lineage>
        <taxon>Eukaryota</taxon>
        <taxon>Fungi</taxon>
        <taxon>Dikarya</taxon>
        <taxon>Basidiomycota</taxon>
        <taxon>Agaricomycotina</taxon>
        <taxon>Agaricomycetes</taxon>
        <taxon>Russulales</taxon>
        <taxon>Russulaceae</taxon>
        <taxon>Lactarius</taxon>
    </lineage>
</organism>
<gene>
    <name evidence="1" type="ORF">EDB92DRAFT_1844305</name>
</gene>
<dbReference type="Proteomes" id="UP001201163">
    <property type="component" value="Unassembled WGS sequence"/>
</dbReference>
<reference evidence="1" key="1">
    <citation type="submission" date="2022-01" db="EMBL/GenBank/DDBJ databases">
        <title>Comparative genomics reveals a dynamic genome evolution in the ectomycorrhizal milk-cap (Lactarius) mushrooms.</title>
        <authorList>
            <consortium name="DOE Joint Genome Institute"/>
            <person name="Lebreton A."/>
            <person name="Tang N."/>
            <person name="Kuo A."/>
            <person name="LaButti K."/>
            <person name="Drula E."/>
            <person name="Barry K."/>
            <person name="Clum A."/>
            <person name="Lipzen A."/>
            <person name="Mousain D."/>
            <person name="Ng V."/>
            <person name="Wang R."/>
            <person name="Wang X."/>
            <person name="Dai Y."/>
            <person name="Henrissat B."/>
            <person name="Grigoriev I.V."/>
            <person name="Guerin-Laguette A."/>
            <person name="Yu F."/>
            <person name="Martin F.M."/>
        </authorList>
    </citation>
    <scope>NUCLEOTIDE SEQUENCE</scope>
    <source>
        <strain evidence="1">QP</strain>
    </source>
</reference>